<evidence type="ECO:0000256" key="1">
    <source>
        <dbReference type="SAM" id="Coils"/>
    </source>
</evidence>
<dbReference type="AlphaFoldDB" id="A0A8S1KWG9"/>
<name>A0A8S1KWG9_PARPR</name>
<accession>A0A8S1KWG9</accession>
<evidence type="ECO:0000313" key="3">
    <source>
        <dbReference type="EMBL" id="CAD8057036.1"/>
    </source>
</evidence>
<evidence type="ECO:0000313" key="4">
    <source>
        <dbReference type="Proteomes" id="UP000688137"/>
    </source>
</evidence>
<feature type="coiled-coil region" evidence="1">
    <location>
        <begin position="115"/>
        <end position="209"/>
    </location>
</feature>
<reference evidence="3" key="1">
    <citation type="submission" date="2021-01" db="EMBL/GenBank/DDBJ databases">
        <authorList>
            <consortium name="Genoscope - CEA"/>
            <person name="William W."/>
        </authorList>
    </citation>
    <scope>NUCLEOTIDE SEQUENCE</scope>
</reference>
<keyword evidence="1" id="KW-0175">Coiled coil</keyword>
<organism evidence="3 4">
    <name type="scientific">Paramecium primaurelia</name>
    <dbReference type="NCBI Taxonomy" id="5886"/>
    <lineage>
        <taxon>Eukaryota</taxon>
        <taxon>Sar</taxon>
        <taxon>Alveolata</taxon>
        <taxon>Ciliophora</taxon>
        <taxon>Intramacronucleata</taxon>
        <taxon>Oligohymenophorea</taxon>
        <taxon>Peniculida</taxon>
        <taxon>Parameciidae</taxon>
        <taxon>Paramecium</taxon>
    </lineage>
</organism>
<evidence type="ECO:0000256" key="2">
    <source>
        <dbReference type="SAM" id="MobiDB-lite"/>
    </source>
</evidence>
<keyword evidence="4" id="KW-1185">Reference proteome</keyword>
<gene>
    <name evidence="3" type="ORF">PPRIM_AZ9-3.1.T0250214</name>
</gene>
<dbReference type="OMA" id="LTQMNDK"/>
<dbReference type="EMBL" id="CAJJDM010000023">
    <property type="protein sequence ID" value="CAD8057036.1"/>
    <property type="molecule type" value="Genomic_DNA"/>
</dbReference>
<sequence>MQQTRSPLSPIDSNHNTYRSQTSKTQDINYQIQFQITKQKLSTVPDSRQDNNVGYMSPRNTKLKTQTILSPNCRSPLTTRKEIKTIQSPYNLSIHSAQSPIKIGNTTTHNIKQELDYFKQKNNNLQKQILNLTSEIQRGQSNTLIKELQQKIQLLTQMNEKLTQENKELQQKGDLNQLKQNIEQQIQQIKENERKLDEIKENQQKYEISQLDLVKNSTTDYITQLILDLEERVHILIVENANLNKVFNQRIKLNERFNTLELQLKQAQVQFQKVKVEEKLVKTKYNQIKKK</sequence>
<dbReference type="Proteomes" id="UP000688137">
    <property type="component" value="Unassembled WGS sequence"/>
</dbReference>
<protein>
    <submittedName>
        <fullName evidence="3">Uncharacterized protein</fullName>
    </submittedName>
</protein>
<feature type="coiled-coil region" evidence="1">
    <location>
        <begin position="250"/>
        <end position="277"/>
    </location>
</feature>
<comment type="caution">
    <text evidence="3">The sequence shown here is derived from an EMBL/GenBank/DDBJ whole genome shotgun (WGS) entry which is preliminary data.</text>
</comment>
<proteinExistence type="predicted"/>
<feature type="region of interest" description="Disordered" evidence="2">
    <location>
        <begin position="1"/>
        <end position="25"/>
    </location>
</feature>